<name>A0ABW0EI82_9PSEU</name>
<feature type="domain" description="LD-carboxypeptidase C-terminal" evidence="8">
    <location>
        <begin position="178"/>
        <end position="288"/>
    </location>
</feature>
<dbReference type="CDD" id="cd07025">
    <property type="entry name" value="Peptidase_S66"/>
    <property type="match status" value="1"/>
</dbReference>
<dbReference type="SUPFAM" id="SSF52317">
    <property type="entry name" value="Class I glutamine amidotransferase-like"/>
    <property type="match status" value="1"/>
</dbReference>
<proteinExistence type="inferred from homology"/>
<keyword evidence="5" id="KW-0720">Serine protease</keyword>
<keyword evidence="3" id="KW-0645">Protease</keyword>
<dbReference type="InterPro" id="IPR003507">
    <property type="entry name" value="S66_fam"/>
</dbReference>
<gene>
    <name evidence="9" type="ORF">ACFPM7_01490</name>
</gene>
<dbReference type="EMBL" id="JBHSKF010000001">
    <property type="protein sequence ID" value="MFC5285711.1"/>
    <property type="molecule type" value="Genomic_DNA"/>
</dbReference>
<dbReference type="RefSeq" id="WP_378242900.1">
    <property type="nucleotide sequence ID" value="NZ_JBHSKF010000001.1"/>
</dbReference>
<dbReference type="Pfam" id="PF02016">
    <property type="entry name" value="Peptidase_S66"/>
    <property type="match status" value="1"/>
</dbReference>
<evidence type="ECO:0000256" key="5">
    <source>
        <dbReference type="ARBA" id="ARBA00022825"/>
    </source>
</evidence>
<feature type="domain" description="LD-carboxypeptidase N-terminal" evidence="7">
    <location>
        <begin position="13"/>
        <end position="129"/>
    </location>
</feature>
<dbReference type="InterPro" id="IPR027461">
    <property type="entry name" value="Carboxypeptidase_A_C_sf"/>
</dbReference>
<comment type="similarity">
    <text evidence="1">Belongs to the peptidase S66 family.</text>
</comment>
<evidence type="ECO:0000256" key="1">
    <source>
        <dbReference type="ARBA" id="ARBA00010233"/>
    </source>
</evidence>
<evidence type="ECO:0000259" key="8">
    <source>
        <dbReference type="Pfam" id="PF17676"/>
    </source>
</evidence>
<dbReference type="SUPFAM" id="SSF141986">
    <property type="entry name" value="LD-carboxypeptidase A C-terminal domain-like"/>
    <property type="match status" value="1"/>
</dbReference>
<dbReference type="InterPro" id="IPR029062">
    <property type="entry name" value="Class_I_gatase-like"/>
</dbReference>
<evidence type="ECO:0000256" key="2">
    <source>
        <dbReference type="ARBA" id="ARBA00022645"/>
    </source>
</evidence>
<reference evidence="10" key="1">
    <citation type="journal article" date="2019" name="Int. J. Syst. Evol. Microbiol.">
        <title>The Global Catalogue of Microorganisms (GCM) 10K type strain sequencing project: providing services to taxonomists for standard genome sequencing and annotation.</title>
        <authorList>
            <consortium name="The Broad Institute Genomics Platform"/>
            <consortium name="The Broad Institute Genome Sequencing Center for Infectious Disease"/>
            <person name="Wu L."/>
            <person name="Ma J."/>
        </authorList>
    </citation>
    <scope>NUCLEOTIDE SEQUENCE [LARGE SCALE GENOMIC DNA]</scope>
    <source>
        <strain evidence="10">CCUG 59778</strain>
    </source>
</reference>
<accession>A0ABW0EI82</accession>
<evidence type="ECO:0000313" key="10">
    <source>
        <dbReference type="Proteomes" id="UP001596157"/>
    </source>
</evidence>
<dbReference type="PIRSF" id="PIRSF028757">
    <property type="entry name" value="LD-carboxypeptidase"/>
    <property type="match status" value="1"/>
</dbReference>
<evidence type="ECO:0000256" key="3">
    <source>
        <dbReference type="ARBA" id="ARBA00022670"/>
    </source>
</evidence>
<keyword evidence="4" id="KW-0378">Hydrolase</keyword>
<dbReference type="InterPro" id="IPR040921">
    <property type="entry name" value="Peptidase_S66C"/>
</dbReference>
<dbReference type="Proteomes" id="UP001596157">
    <property type="component" value="Unassembled WGS sequence"/>
</dbReference>
<comment type="caution">
    <text evidence="9">The sequence shown here is derived from an EMBL/GenBank/DDBJ whole genome shotgun (WGS) entry which is preliminary data.</text>
</comment>
<dbReference type="Pfam" id="PF17676">
    <property type="entry name" value="Peptidase_S66C"/>
    <property type="match status" value="1"/>
</dbReference>
<dbReference type="Gene3D" id="3.50.30.60">
    <property type="entry name" value="LD-carboxypeptidase A C-terminal domain-like"/>
    <property type="match status" value="1"/>
</dbReference>
<dbReference type="PANTHER" id="PTHR30237:SF2">
    <property type="entry name" value="MUREIN TETRAPEPTIDE CARBOXYPEPTIDASE"/>
    <property type="match status" value="1"/>
</dbReference>
<keyword evidence="2" id="KW-0121">Carboxypeptidase</keyword>
<organism evidence="9 10">
    <name type="scientific">Actinokineospora guangxiensis</name>
    <dbReference type="NCBI Taxonomy" id="1490288"/>
    <lineage>
        <taxon>Bacteria</taxon>
        <taxon>Bacillati</taxon>
        <taxon>Actinomycetota</taxon>
        <taxon>Actinomycetes</taxon>
        <taxon>Pseudonocardiales</taxon>
        <taxon>Pseudonocardiaceae</taxon>
        <taxon>Actinokineospora</taxon>
    </lineage>
</organism>
<evidence type="ECO:0000256" key="4">
    <source>
        <dbReference type="ARBA" id="ARBA00022801"/>
    </source>
</evidence>
<dbReference type="PANTHER" id="PTHR30237">
    <property type="entry name" value="MURAMOYLTETRAPEPTIDE CARBOXYPEPTIDASE"/>
    <property type="match status" value="1"/>
</dbReference>
<dbReference type="InterPro" id="IPR040449">
    <property type="entry name" value="Peptidase_S66_N"/>
</dbReference>
<sequence>MIQPPRPRPGDTVRLVSPSAPPTKAGLSRVTRALREWGLRPQVAPHALDRAGYLAGADADRLADLNDALADPDVRAVVTTRGGKGASRIADLLDHAALRRDPKLLVGFSDATILQLAVLRETGVACLHGGVVSWNAHRATPGLVESVRLGMMSTAPVVLRADPAEPTAALTTSGQAGGVLVGGNLDLVATAAGWALPRLDGAILLLESIGAGLGLIDCLLTMLLRGGHLAGVRGVAVGQFARSPAAGGWTVVDVLRDRLGLLGVPVLGGLPVGHGFDVRAVPVGVTAVLDADSGELVVQPAVS</sequence>
<dbReference type="InterPro" id="IPR027478">
    <property type="entry name" value="LdcA_N"/>
</dbReference>
<evidence type="ECO:0000313" key="9">
    <source>
        <dbReference type="EMBL" id="MFC5285711.1"/>
    </source>
</evidence>
<evidence type="ECO:0000259" key="7">
    <source>
        <dbReference type="Pfam" id="PF02016"/>
    </source>
</evidence>
<keyword evidence="10" id="KW-1185">Reference proteome</keyword>
<evidence type="ECO:0000256" key="6">
    <source>
        <dbReference type="SAM" id="MobiDB-lite"/>
    </source>
</evidence>
<feature type="region of interest" description="Disordered" evidence="6">
    <location>
        <begin position="1"/>
        <end position="26"/>
    </location>
</feature>
<protein>
    <submittedName>
        <fullName evidence="9">LD-carboxypeptidase</fullName>
    </submittedName>
</protein>
<dbReference type="Gene3D" id="3.40.50.10740">
    <property type="entry name" value="Class I glutamine amidotransferase-like"/>
    <property type="match status" value="1"/>
</dbReference>